<proteinExistence type="predicted"/>
<accession>A0A291P432</accession>
<sequence>MSSALKWMPLVATLALAGCARDGYFDDRRADYVDAEESAPLVLPEGRDTRRYRDAMPVPEATGAFVSQGEEFRVPPPRALGAGSGVEPGAVARREVGDRRWLVVGAEPSAVWSELERFVEERELEVVRRDASAGELVTSQARLSVRPGLQRGASELRCEQDGAPLEGCLRALARRFEARGATASASSLGVQRPEDRVRPRLTREGGEWRLAVPFDLERTWAELSYQLESDFAVAGRRELVARDAQAHAFVVDYLTLSERSAGLLGALTSLGGEAPQRIRLVLEAAGPEQSVLRALPADERELSAEDRRELLERVAGLLG</sequence>
<reference evidence="1 2" key="1">
    <citation type="journal article" date="2017" name="Sci. Rep.">
        <title>Revealing the Saline Adaptation Strategies of the Halophilic Bacterium Halomonas beimenensis through High-throughput Omics and Transposon Mutagenesis Approaches.</title>
        <authorList>
            <person name="Chen Y.H."/>
            <person name="Lin S.S."/>
            <person name="Shyu Y.T."/>
        </authorList>
    </citation>
    <scope>NUCLEOTIDE SEQUENCE [LARGE SCALE GENOMIC DNA]</scope>
    <source>
        <strain evidence="1 2">NTU-111</strain>
    </source>
</reference>
<organism evidence="1 2">
    <name type="scientific">Halomonas beimenensis</name>
    <dbReference type="NCBI Taxonomy" id="475662"/>
    <lineage>
        <taxon>Bacteria</taxon>
        <taxon>Pseudomonadati</taxon>
        <taxon>Pseudomonadota</taxon>
        <taxon>Gammaproteobacteria</taxon>
        <taxon>Oceanospirillales</taxon>
        <taxon>Halomonadaceae</taxon>
        <taxon>Halomonas</taxon>
    </lineage>
</organism>
<evidence type="ECO:0008006" key="3">
    <source>
        <dbReference type="Google" id="ProtNLM"/>
    </source>
</evidence>
<dbReference type="AlphaFoldDB" id="A0A291P432"/>
<dbReference type="KEGG" id="hbe:BEI_0667"/>
<keyword evidence="2" id="KW-1185">Reference proteome</keyword>
<dbReference type="PROSITE" id="PS51257">
    <property type="entry name" value="PROKAR_LIPOPROTEIN"/>
    <property type="match status" value="1"/>
</dbReference>
<dbReference type="Proteomes" id="UP000219993">
    <property type="component" value="Chromosome"/>
</dbReference>
<gene>
    <name evidence="1" type="ORF">BEI_0667</name>
</gene>
<evidence type="ECO:0000313" key="1">
    <source>
        <dbReference type="EMBL" id="ATJ81654.1"/>
    </source>
</evidence>
<dbReference type="EMBL" id="CP021435">
    <property type="protein sequence ID" value="ATJ81654.1"/>
    <property type="molecule type" value="Genomic_DNA"/>
</dbReference>
<protein>
    <recommendedName>
        <fullName evidence="3">Outer membrane protein assembly factor BamC</fullName>
    </recommendedName>
</protein>
<name>A0A291P432_9GAMM</name>
<evidence type="ECO:0000313" key="2">
    <source>
        <dbReference type="Proteomes" id="UP000219993"/>
    </source>
</evidence>
<dbReference type="RefSeq" id="WP_227644560.1">
    <property type="nucleotide sequence ID" value="NZ_CP021435.1"/>
</dbReference>